<evidence type="ECO:0000256" key="1">
    <source>
        <dbReference type="ARBA" id="ARBA00002566"/>
    </source>
</evidence>
<evidence type="ECO:0000256" key="3">
    <source>
        <dbReference type="ARBA" id="ARBA00011660"/>
    </source>
</evidence>
<evidence type="ECO:0000259" key="22">
    <source>
        <dbReference type="PROSITE" id="PS51003"/>
    </source>
</evidence>
<keyword evidence="9 19" id="KW-0479">Metal-binding</keyword>
<organism evidence="23">
    <name type="scientific">Uta stansburiana</name>
    <name type="common">Side-blotched lizard</name>
    <dbReference type="NCBI Taxonomy" id="43653"/>
    <lineage>
        <taxon>Eukaryota</taxon>
        <taxon>Metazoa</taxon>
        <taxon>Chordata</taxon>
        <taxon>Craniata</taxon>
        <taxon>Vertebrata</taxon>
        <taxon>Euteleostomi</taxon>
        <taxon>Lepidosauria</taxon>
        <taxon>Squamata</taxon>
        <taxon>Bifurcata</taxon>
        <taxon>Unidentata</taxon>
        <taxon>Episquamata</taxon>
        <taxon>Toxicofera</taxon>
        <taxon>Iguania</taxon>
        <taxon>Phrynosomatidae</taxon>
        <taxon>Phrynosomatinae</taxon>
        <taxon>Uta</taxon>
    </lineage>
</organism>
<evidence type="ECO:0000256" key="7">
    <source>
        <dbReference type="ARBA" id="ARBA00022660"/>
    </source>
</evidence>
<feature type="binding site" description="axial binding residue" evidence="19">
    <location>
        <position position="97"/>
    </location>
    <ligand>
        <name>heme b</name>
        <dbReference type="ChEBI" id="CHEBI:60344"/>
        <label>b566</label>
    </ligand>
    <ligandPart>
        <name>Fe</name>
        <dbReference type="ChEBI" id="CHEBI:18248"/>
    </ligandPart>
</feature>
<geneLocation type="mitochondrion" evidence="23"/>
<keyword evidence="13 19" id="KW-0408">Iron</keyword>
<feature type="transmembrane region" description="Helical" evidence="20">
    <location>
        <begin position="288"/>
        <end position="308"/>
    </location>
</feature>
<comment type="subunit">
    <text evidence="3">The cytochrome bc1 complex contains 3 respiratory subunits (MT-CYB, CYC1 and UQCRFS1), 2 core proteins (UQCRC1 and UQCRC2) and probably 6 low-molecular weight proteins.</text>
</comment>
<evidence type="ECO:0000256" key="2">
    <source>
        <dbReference type="ARBA" id="ARBA00004448"/>
    </source>
</evidence>
<feature type="transmembrane region" description="Helical" evidence="20">
    <location>
        <begin position="178"/>
        <end position="200"/>
    </location>
</feature>
<evidence type="ECO:0000259" key="21">
    <source>
        <dbReference type="PROSITE" id="PS51002"/>
    </source>
</evidence>
<keyword evidence="15 20" id="KW-0496">Mitochondrion</keyword>
<dbReference type="PROSITE" id="PS51002">
    <property type="entry name" value="CYTB_NTER"/>
    <property type="match status" value="1"/>
</dbReference>
<reference evidence="23" key="1">
    <citation type="journal article" date="2010" name="Evolution">
        <title>Alternative mating strategies and the evolution of sexual size dimorphism in the side-blotched lizard, Uta stansburiana: a population-level comparative analysis.</title>
        <authorList>
            <person name="Corl A."/>
            <person name="Davis A.R."/>
            <person name="Kuchta S.R."/>
            <person name="Comendant T."/>
            <person name="Sinervo B."/>
        </authorList>
    </citation>
    <scope>NUCLEOTIDE SEQUENCE</scope>
    <source>
        <strain evidence="23">Wupatki14</strain>
        <strain evidence="24">Wupatki16</strain>
    </source>
</reference>
<evidence type="ECO:0000256" key="11">
    <source>
        <dbReference type="ARBA" id="ARBA00022982"/>
    </source>
</evidence>
<evidence type="ECO:0000256" key="12">
    <source>
        <dbReference type="ARBA" id="ARBA00022989"/>
    </source>
</evidence>
<sequence length="379" mass="42812">MTITRKSHPMIKIVNNSFIDLPTPSNISAWWNFGSLLGLCLIIQILTGLFLAMHYTADISSAFSSVAHICRDVQYGWLIRNIHANGASMFFICIYMHVGRGLYYGSYMFKETWNLGVILLFLVMATAFVGYVLPWGQMSFWGATVITNLLSAIPYIGTTLVEWIWGGFSVDNATLTRFFTFHFLLPFAIIGVSIIHLLFLHETGSNNPTGLTSNTDKIPFHPYFSYKDLLGALLLTLLLLLLALFSPNLLGDPENFSPANPLVTPPHIKPEWYFLFAYAILRSIPNKLGGVLALLFSIMVLMIVPLLHTSKQRSTTFRPMSQVMFWLLISDVLILTWIGGQPVEHPFIIIGQLASIIYFMLFLILMPTMSLLENKMLKW</sequence>
<evidence type="ECO:0000256" key="4">
    <source>
        <dbReference type="ARBA" id="ARBA00013531"/>
    </source>
</evidence>
<dbReference type="InterPro" id="IPR030689">
    <property type="entry name" value="Cytochrome_b"/>
</dbReference>
<feature type="transmembrane region" description="Helical" evidence="20">
    <location>
        <begin position="113"/>
        <end position="133"/>
    </location>
</feature>
<dbReference type="EMBL" id="GQ272811">
    <property type="protein sequence ID" value="ADB82786.1"/>
    <property type="molecule type" value="Genomic_DNA"/>
</dbReference>
<keyword evidence="10" id="KW-0999">Mitochondrion inner membrane</keyword>
<dbReference type="CDD" id="cd00290">
    <property type="entry name" value="cytochrome_b_C"/>
    <property type="match status" value="1"/>
</dbReference>
<keyword evidence="12 20" id="KW-1133">Transmembrane helix</keyword>
<dbReference type="InterPro" id="IPR005798">
    <property type="entry name" value="Cyt_b/b6_C"/>
</dbReference>
<evidence type="ECO:0000256" key="9">
    <source>
        <dbReference type="ARBA" id="ARBA00022723"/>
    </source>
</evidence>
<feature type="transmembrane region" description="Helical" evidence="20">
    <location>
        <begin position="30"/>
        <end position="56"/>
    </location>
</feature>
<protein>
    <recommendedName>
        <fullName evidence="4 20">Cytochrome b</fullName>
    </recommendedName>
</protein>
<dbReference type="PIRSF" id="PIRSF038885">
    <property type="entry name" value="COB"/>
    <property type="match status" value="1"/>
</dbReference>
<keyword evidence="5 20" id="KW-0813">Transport</keyword>
<keyword evidence="16 20" id="KW-0472">Membrane</keyword>
<evidence type="ECO:0000256" key="6">
    <source>
        <dbReference type="ARBA" id="ARBA00022617"/>
    </source>
</evidence>
<accession>D3IWB9</accession>
<dbReference type="Pfam" id="PF00033">
    <property type="entry name" value="Cytochrome_B"/>
    <property type="match status" value="1"/>
</dbReference>
<evidence type="ECO:0000256" key="19">
    <source>
        <dbReference type="PIRSR" id="PIRSR038885-2"/>
    </source>
</evidence>
<feature type="transmembrane region" description="Helical" evidence="20">
    <location>
        <begin position="229"/>
        <end position="250"/>
    </location>
</feature>
<evidence type="ECO:0000256" key="20">
    <source>
        <dbReference type="RuleBase" id="RU362117"/>
    </source>
</evidence>
<dbReference type="PROSITE" id="PS51003">
    <property type="entry name" value="CYTB_CTER"/>
    <property type="match status" value="1"/>
</dbReference>
<evidence type="ECO:0000256" key="13">
    <source>
        <dbReference type="ARBA" id="ARBA00023004"/>
    </source>
</evidence>
<feature type="transmembrane region" description="Helical" evidence="20">
    <location>
        <begin position="77"/>
        <end position="98"/>
    </location>
</feature>
<dbReference type="Gene3D" id="1.20.810.10">
    <property type="entry name" value="Cytochrome Bc1 Complex, Chain C"/>
    <property type="match status" value="1"/>
</dbReference>
<dbReference type="GO" id="GO:0046872">
    <property type="term" value="F:metal ion binding"/>
    <property type="evidence" value="ECO:0007669"/>
    <property type="project" value="UniProtKB-UniRule"/>
</dbReference>
<dbReference type="InterPro" id="IPR048259">
    <property type="entry name" value="Cytochrome_b_N_euk/bac"/>
</dbReference>
<dbReference type="PANTHER" id="PTHR19271:SF16">
    <property type="entry name" value="CYTOCHROME B"/>
    <property type="match status" value="1"/>
</dbReference>
<evidence type="ECO:0000256" key="16">
    <source>
        <dbReference type="ARBA" id="ARBA00023136"/>
    </source>
</evidence>
<dbReference type="InterPro" id="IPR036150">
    <property type="entry name" value="Cyt_b/b6_C_sf"/>
</dbReference>
<dbReference type="EMBL" id="GQ272810">
    <property type="protein sequence ID" value="ADB82785.1"/>
    <property type="molecule type" value="Genomic_DNA"/>
</dbReference>
<feature type="binding site" evidence="18">
    <location>
        <position position="201"/>
    </location>
    <ligand>
        <name>a ubiquinone</name>
        <dbReference type="ChEBI" id="CHEBI:16389"/>
    </ligand>
</feature>
<evidence type="ECO:0000256" key="18">
    <source>
        <dbReference type="PIRSR" id="PIRSR038885-1"/>
    </source>
</evidence>
<dbReference type="GO" id="GO:0045275">
    <property type="term" value="C:respiratory chain complex III"/>
    <property type="evidence" value="ECO:0007669"/>
    <property type="project" value="InterPro"/>
</dbReference>
<evidence type="ECO:0000313" key="23">
    <source>
        <dbReference type="EMBL" id="ADB82785.1"/>
    </source>
</evidence>
<feature type="binding site" description="axial binding residue" evidence="19">
    <location>
        <position position="182"/>
    </location>
    <ligand>
        <name>heme b</name>
        <dbReference type="ChEBI" id="CHEBI:60344"/>
        <label>b562</label>
    </ligand>
    <ligandPart>
        <name>Fe</name>
        <dbReference type="ChEBI" id="CHEBI:18248"/>
    </ligandPart>
</feature>
<keyword evidence="7 20" id="KW-0679">Respiratory chain</keyword>
<dbReference type="GO" id="GO:0016491">
    <property type="term" value="F:oxidoreductase activity"/>
    <property type="evidence" value="ECO:0007669"/>
    <property type="project" value="UniProtKB-UniRule"/>
</dbReference>
<feature type="binding site" description="axial binding residue" evidence="19">
    <location>
        <position position="196"/>
    </location>
    <ligand>
        <name>heme b</name>
        <dbReference type="ChEBI" id="CHEBI:60344"/>
        <label>b566</label>
    </ligand>
    <ligandPart>
        <name>Fe</name>
        <dbReference type="ChEBI" id="CHEBI:18248"/>
    </ligandPart>
</feature>
<comment type="function">
    <text evidence="1 20">Component of the ubiquinol-cytochrome c reductase complex (complex III or cytochrome b-c1 complex) that is part of the mitochondrial respiratory chain. The b-c1 complex mediates electron transfer from ubiquinol to cytochrome c. Contributes to the generation of a proton gradient across the mitochondrial membrane that is then used for ATP synthesis.</text>
</comment>
<dbReference type="GO" id="GO:0005743">
    <property type="term" value="C:mitochondrial inner membrane"/>
    <property type="evidence" value="ECO:0007669"/>
    <property type="project" value="UniProtKB-SubCell"/>
</dbReference>
<keyword evidence="8 20" id="KW-0812">Transmembrane</keyword>
<dbReference type="SUPFAM" id="SSF81342">
    <property type="entry name" value="Transmembrane di-heme cytochromes"/>
    <property type="match status" value="1"/>
</dbReference>
<evidence type="ECO:0000256" key="15">
    <source>
        <dbReference type="ARBA" id="ARBA00023128"/>
    </source>
</evidence>
<dbReference type="InterPro" id="IPR048260">
    <property type="entry name" value="Cytochrome_b_C_euk/bac"/>
</dbReference>
<dbReference type="GO" id="GO:0008121">
    <property type="term" value="F:quinol-cytochrome-c reductase activity"/>
    <property type="evidence" value="ECO:0007669"/>
    <property type="project" value="InterPro"/>
</dbReference>
<name>D3IWB9_UTAST</name>
<evidence type="ECO:0000256" key="14">
    <source>
        <dbReference type="ARBA" id="ARBA00023075"/>
    </source>
</evidence>
<dbReference type="CDD" id="cd00284">
    <property type="entry name" value="Cytochrome_b_N"/>
    <property type="match status" value="1"/>
</dbReference>
<dbReference type="GO" id="GO:0006122">
    <property type="term" value="P:mitochondrial electron transport, ubiquinol to cytochrome c"/>
    <property type="evidence" value="ECO:0007669"/>
    <property type="project" value="TreeGrafter"/>
</dbReference>
<proteinExistence type="inferred from homology"/>
<dbReference type="InterPro" id="IPR016174">
    <property type="entry name" value="Di-haem_cyt_TM"/>
</dbReference>
<evidence type="ECO:0000256" key="5">
    <source>
        <dbReference type="ARBA" id="ARBA00022448"/>
    </source>
</evidence>
<keyword evidence="6 19" id="KW-0349">Heme</keyword>
<evidence type="ECO:0000256" key="10">
    <source>
        <dbReference type="ARBA" id="ARBA00022792"/>
    </source>
</evidence>
<evidence type="ECO:0000313" key="24">
    <source>
        <dbReference type="EMBL" id="ADB82786.1"/>
    </source>
</evidence>
<gene>
    <name evidence="23" type="primary">Cyt b</name>
</gene>
<feature type="transmembrane region" description="Helical" evidence="20">
    <location>
        <begin position="320"/>
        <end position="340"/>
    </location>
</feature>
<feature type="domain" description="Cytochrome b/b6 C-terminal region profile" evidence="22">
    <location>
        <begin position="210"/>
        <end position="379"/>
    </location>
</feature>
<evidence type="ECO:0000256" key="8">
    <source>
        <dbReference type="ARBA" id="ARBA00022692"/>
    </source>
</evidence>
<comment type="subcellular location">
    <subcellularLocation>
        <location evidence="2">Mitochondrion inner membrane</location>
        <topology evidence="2">Multi-pass membrane protein</topology>
    </subcellularLocation>
</comment>
<keyword evidence="11 20" id="KW-0249">Electron transport</keyword>
<evidence type="ECO:0000256" key="17">
    <source>
        <dbReference type="ARBA" id="ARBA00061233"/>
    </source>
</evidence>
<feature type="domain" description="Cytochrome b/b6 N-terminal region profile" evidence="21">
    <location>
        <begin position="1"/>
        <end position="209"/>
    </location>
</feature>
<dbReference type="SUPFAM" id="SSF81648">
    <property type="entry name" value="a domain/subunit of cytochrome bc1 complex (Ubiquinol-cytochrome c reductase)"/>
    <property type="match status" value="1"/>
</dbReference>
<dbReference type="AlphaFoldDB" id="D3IWB9"/>
<comment type="cofactor">
    <cofactor evidence="20">
        <name>heme b</name>
        <dbReference type="ChEBI" id="CHEBI:60344"/>
    </cofactor>
    <text evidence="20">Binds 2 heme groups non-covalently.</text>
</comment>
<dbReference type="FunFam" id="1.20.810.10:FF:000002">
    <property type="entry name" value="Cytochrome b"/>
    <property type="match status" value="1"/>
</dbReference>
<comment type="cofactor">
    <cofactor evidence="19">
        <name>heme</name>
        <dbReference type="ChEBI" id="CHEBI:30413"/>
    </cofactor>
    <text evidence="19">Binds 2 heme groups non-covalently.</text>
</comment>
<dbReference type="PANTHER" id="PTHR19271">
    <property type="entry name" value="CYTOCHROME B"/>
    <property type="match status" value="1"/>
</dbReference>
<feature type="transmembrane region" description="Helical" evidence="20">
    <location>
        <begin position="145"/>
        <end position="166"/>
    </location>
</feature>
<feature type="binding site" description="axial binding residue" evidence="19">
    <location>
        <position position="83"/>
    </location>
    <ligand>
        <name>heme b</name>
        <dbReference type="ChEBI" id="CHEBI:60344"/>
        <label>b562</label>
    </ligand>
    <ligandPart>
        <name>Fe</name>
        <dbReference type="ChEBI" id="CHEBI:18248"/>
    </ligandPart>
</feature>
<comment type="similarity">
    <text evidence="17 20">Belongs to the cytochrome b family.</text>
</comment>
<feature type="transmembrane region" description="Helical" evidence="20">
    <location>
        <begin position="346"/>
        <end position="372"/>
    </location>
</feature>
<dbReference type="InterPro" id="IPR027387">
    <property type="entry name" value="Cytb/b6-like_sf"/>
</dbReference>
<keyword evidence="14" id="KW-0830">Ubiquinone</keyword>
<dbReference type="Pfam" id="PF00032">
    <property type="entry name" value="Cytochrom_B_C"/>
    <property type="match status" value="1"/>
</dbReference>
<dbReference type="InterPro" id="IPR005797">
    <property type="entry name" value="Cyt_b/b6_N"/>
</dbReference>